<dbReference type="Gene3D" id="3.60.15.10">
    <property type="entry name" value="Ribonuclease Z/Hydroxyacylglutathione hydrolase-like"/>
    <property type="match status" value="1"/>
</dbReference>
<dbReference type="PANTHER" id="PTHR39189">
    <property type="entry name" value="UPF0173 METAL-DEPENDENT HYDROLASE YTKL"/>
    <property type="match status" value="1"/>
</dbReference>
<keyword evidence="1" id="KW-0472">Membrane</keyword>
<keyword evidence="1" id="KW-1133">Transmembrane helix</keyword>
<dbReference type="PANTHER" id="PTHR39189:SF1">
    <property type="entry name" value="UPF0173 METAL-DEPENDENT HYDROLASE YTKL"/>
    <property type="match status" value="1"/>
</dbReference>
<evidence type="ECO:0008006" key="4">
    <source>
        <dbReference type="Google" id="ProtNLM"/>
    </source>
</evidence>
<feature type="transmembrane region" description="Helical" evidence="1">
    <location>
        <begin position="12"/>
        <end position="31"/>
    </location>
</feature>
<proteinExistence type="predicted"/>
<dbReference type="EMBL" id="MFTT01000004">
    <property type="protein sequence ID" value="OGI70528.1"/>
    <property type="molecule type" value="Genomic_DNA"/>
</dbReference>
<evidence type="ECO:0000313" key="2">
    <source>
        <dbReference type="EMBL" id="OGI70528.1"/>
    </source>
</evidence>
<evidence type="ECO:0000313" key="3">
    <source>
        <dbReference type="Proteomes" id="UP000178059"/>
    </source>
</evidence>
<sequence length="232" mass="24902">MELYLNKNLCKGFQIFAGFAIIQPMVISFLGKQFFKISQGNLTLAFNPISKESKILDKGSRFGANIAIITANHPDYNGVEMVTHGDIIPLVIDGPGDYEVAGIFANGAGVSTVLGGKSYINTVYTLIASDIKICFLGALSKDLNSEVREAIGVPDILFVPIGGGDLLSPQDAYKLAVSLEPSLIIPMDYNEASLKIFLKEAGGDKVAPVEKLTLKKKDLEGKQGEIVVLQHA</sequence>
<keyword evidence="1" id="KW-0812">Transmembrane</keyword>
<name>A0A1F6VLP4_9BACT</name>
<gene>
    <name evidence="2" type="ORF">A2824_01025</name>
</gene>
<dbReference type="STRING" id="1801743.A2824_01025"/>
<dbReference type="InterPro" id="IPR036866">
    <property type="entry name" value="RibonucZ/Hydroxyglut_hydro"/>
</dbReference>
<dbReference type="Pfam" id="PF13483">
    <property type="entry name" value="Lactamase_B_3"/>
    <property type="match status" value="1"/>
</dbReference>
<dbReference type="AlphaFoldDB" id="A0A1F6VLP4"/>
<evidence type="ECO:0000256" key="1">
    <source>
        <dbReference type="SAM" id="Phobius"/>
    </source>
</evidence>
<reference evidence="2 3" key="1">
    <citation type="journal article" date="2016" name="Nat. Commun.">
        <title>Thousands of microbial genomes shed light on interconnected biogeochemical processes in an aquifer system.</title>
        <authorList>
            <person name="Anantharaman K."/>
            <person name="Brown C.T."/>
            <person name="Hug L.A."/>
            <person name="Sharon I."/>
            <person name="Castelle C.J."/>
            <person name="Probst A.J."/>
            <person name="Thomas B.C."/>
            <person name="Singh A."/>
            <person name="Wilkins M.J."/>
            <person name="Karaoz U."/>
            <person name="Brodie E.L."/>
            <person name="Williams K.H."/>
            <person name="Hubbard S.S."/>
            <person name="Banfield J.F."/>
        </authorList>
    </citation>
    <scope>NUCLEOTIDE SEQUENCE [LARGE SCALE GENOMIC DNA]</scope>
</reference>
<protein>
    <recommendedName>
        <fullName evidence="4">Lactamase</fullName>
    </recommendedName>
</protein>
<comment type="caution">
    <text evidence="2">The sequence shown here is derived from an EMBL/GenBank/DDBJ whole genome shotgun (WGS) entry which is preliminary data.</text>
</comment>
<organism evidence="2 3">
    <name type="scientific">Candidatus Nomurabacteria bacterium RIFCSPHIGHO2_01_FULL_42_16</name>
    <dbReference type="NCBI Taxonomy" id="1801743"/>
    <lineage>
        <taxon>Bacteria</taxon>
        <taxon>Candidatus Nomuraibacteriota</taxon>
    </lineage>
</organism>
<dbReference type="Proteomes" id="UP000178059">
    <property type="component" value="Unassembled WGS sequence"/>
</dbReference>
<accession>A0A1F6VLP4</accession>